<proteinExistence type="predicted"/>
<feature type="transmembrane region" description="Helical" evidence="11">
    <location>
        <begin position="47"/>
        <end position="65"/>
    </location>
</feature>
<dbReference type="GO" id="GO:0070509">
    <property type="term" value="P:calcium ion import"/>
    <property type="evidence" value="ECO:0007669"/>
    <property type="project" value="TreeGrafter"/>
</dbReference>
<dbReference type="GO" id="GO:0005248">
    <property type="term" value="F:voltage-gated sodium channel activity"/>
    <property type="evidence" value="ECO:0007669"/>
    <property type="project" value="TreeGrafter"/>
</dbReference>
<accession>A0A819H4Q6</accession>
<dbReference type="PRINTS" id="PR00169">
    <property type="entry name" value="KCHANNEL"/>
</dbReference>
<evidence type="ECO:0000256" key="8">
    <source>
        <dbReference type="ARBA" id="ARBA00023136"/>
    </source>
</evidence>
<dbReference type="GO" id="GO:0086010">
    <property type="term" value="P:membrane depolarization during action potential"/>
    <property type="evidence" value="ECO:0007669"/>
    <property type="project" value="TreeGrafter"/>
</dbReference>
<dbReference type="InterPro" id="IPR005821">
    <property type="entry name" value="Ion_trans_dom"/>
</dbReference>
<keyword evidence="10" id="KW-0407">Ion channel</keyword>
<feature type="non-terminal residue" evidence="13">
    <location>
        <position position="1"/>
    </location>
</feature>
<dbReference type="Pfam" id="PF00520">
    <property type="entry name" value="Ion_trans"/>
    <property type="match status" value="2"/>
</dbReference>
<keyword evidence="5" id="KW-0851">Voltage-gated channel</keyword>
<dbReference type="GO" id="GO:0008332">
    <property type="term" value="F:low voltage-gated calcium channel activity"/>
    <property type="evidence" value="ECO:0007669"/>
    <property type="project" value="TreeGrafter"/>
</dbReference>
<dbReference type="AlphaFoldDB" id="A0A819H4Q6"/>
<dbReference type="EMBL" id="CAJOBE010003706">
    <property type="protein sequence ID" value="CAF3896152.1"/>
    <property type="molecule type" value="Genomic_DNA"/>
</dbReference>
<keyword evidence="3 11" id="KW-0812">Transmembrane</keyword>
<comment type="subcellular location">
    <subcellularLocation>
        <location evidence="1">Membrane</location>
        <topology evidence="1">Multi-pass membrane protein</topology>
    </subcellularLocation>
</comment>
<evidence type="ECO:0000256" key="5">
    <source>
        <dbReference type="ARBA" id="ARBA00022882"/>
    </source>
</evidence>
<keyword evidence="7" id="KW-0406">Ion transport</keyword>
<evidence type="ECO:0000256" key="7">
    <source>
        <dbReference type="ARBA" id="ARBA00023065"/>
    </source>
</evidence>
<dbReference type="FunFam" id="1.10.287.70:FF:000032">
    <property type="entry name" value="Voltage-dependent T-type calcium channel subunit alpha"/>
    <property type="match status" value="1"/>
</dbReference>
<evidence type="ECO:0000256" key="3">
    <source>
        <dbReference type="ARBA" id="ARBA00022692"/>
    </source>
</evidence>
<feature type="transmembrane region" description="Helical" evidence="11">
    <location>
        <begin position="85"/>
        <end position="106"/>
    </location>
</feature>
<dbReference type="PANTHER" id="PTHR10037:SF230">
    <property type="entry name" value="CA[2+]-CHANNEL PROTEIN ALPHA[[1]] SUBUNIT T, ISOFORM F"/>
    <property type="match status" value="1"/>
</dbReference>
<feature type="transmembrane region" description="Helical" evidence="11">
    <location>
        <begin position="506"/>
        <end position="527"/>
    </location>
</feature>
<dbReference type="GO" id="GO:0001518">
    <property type="term" value="C:voltage-gated sodium channel complex"/>
    <property type="evidence" value="ECO:0007669"/>
    <property type="project" value="TreeGrafter"/>
</dbReference>
<comment type="caution">
    <text evidence="13">The sequence shown here is derived from an EMBL/GenBank/DDBJ whole genome shotgun (WGS) entry which is preliminary data.</text>
</comment>
<evidence type="ECO:0000313" key="14">
    <source>
        <dbReference type="Proteomes" id="UP000663874"/>
    </source>
</evidence>
<dbReference type="Gene3D" id="1.20.120.350">
    <property type="entry name" value="Voltage-gated potassium channels. Chain C"/>
    <property type="match status" value="2"/>
</dbReference>
<name>A0A819H4Q6_9BILA</name>
<evidence type="ECO:0000313" key="13">
    <source>
        <dbReference type="EMBL" id="CAF3896152.1"/>
    </source>
</evidence>
<keyword evidence="6 11" id="KW-1133">Transmembrane helix</keyword>
<feature type="domain" description="Ion transport" evidence="12">
    <location>
        <begin position="371"/>
        <end position="623"/>
    </location>
</feature>
<evidence type="ECO:0000256" key="11">
    <source>
        <dbReference type="SAM" id="Phobius"/>
    </source>
</evidence>
<evidence type="ECO:0000256" key="1">
    <source>
        <dbReference type="ARBA" id="ARBA00004141"/>
    </source>
</evidence>
<evidence type="ECO:0000256" key="6">
    <source>
        <dbReference type="ARBA" id="ARBA00022989"/>
    </source>
</evidence>
<dbReference type="GO" id="GO:0043005">
    <property type="term" value="C:neuron projection"/>
    <property type="evidence" value="ECO:0007669"/>
    <property type="project" value="TreeGrafter"/>
</dbReference>
<organism evidence="13 14">
    <name type="scientific">Rotaria sordida</name>
    <dbReference type="NCBI Taxonomy" id="392033"/>
    <lineage>
        <taxon>Eukaryota</taxon>
        <taxon>Metazoa</taxon>
        <taxon>Spiralia</taxon>
        <taxon>Gnathifera</taxon>
        <taxon>Rotifera</taxon>
        <taxon>Eurotatoria</taxon>
        <taxon>Bdelloidea</taxon>
        <taxon>Philodinida</taxon>
        <taxon>Philodinidae</taxon>
        <taxon>Rotaria</taxon>
    </lineage>
</organism>
<keyword evidence="8 11" id="KW-0472">Membrane</keyword>
<feature type="domain" description="Ion transport" evidence="12">
    <location>
        <begin position="46"/>
        <end position="326"/>
    </location>
</feature>
<dbReference type="PANTHER" id="PTHR10037">
    <property type="entry name" value="VOLTAGE-GATED CATION CHANNEL CALCIUM AND SODIUM"/>
    <property type="match status" value="1"/>
</dbReference>
<protein>
    <recommendedName>
        <fullName evidence="12">Ion transport domain-containing protein</fullName>
    </recommendedName>
</protein>
<evidence type="ECO:0000259" key="12">
    <source>
        <dbReference type="Pfam" id="PF00520"/>
    </source>
</evidence>
<dbReference type="InterPro" id="IPR027359">
    <property type="entry name" value="Volt_channel_dom_sf"/>
</dbReference>
<sequence length="651" mass="75553">VIRSCLSRHCRQTILECLKKRENYSLYLFSPSNGLRKIFQRLIVQKSFDYLILFFIILNCITLAMERPSISPISFERQFLNYSNYLFTAIFTVEMMIKVIANGLIFGPNTYLHTSWNIMDGFLVIISVVDLITMNRGSITSPTESDTTSHILSMLRVFRLLRTLRALTVIHRAPGLKLVVQTLLSSLRPICYIVIICCIFFIIFGILGVQLFKGKFYYCEGPFAHKVRTRQQCEAMSDHRWKNQQYNFDNLGRALLTLFILALKDGWVQIMYNGIDAVDVEMQPIKNYSETKSIYFISFILIVSFFLLNMFIGVIIKSFHDCRAQQELEEQARNRAKRAKKIERQQRLLRELPYHARFPLWRKCLHDAYISKYFDLIIAAIIILNVVTMSLEYYSMPSDLDKFLEYCNYVFTVVFLLEFIWKIVAIGPSHYFKDKWNQLDLFIILLSIAGIVMDKMLSRHILPINPILIRVTRIFRIARVLKLLKIATGVRALLDTVVHSFPQIGNLGLLFFLFFFIFATLGVELFGKLECSEEQPCSGLNKHAHFKNFSMALLTLFRVATGDNWISILKDTLRQDDSPRAGKNHFMTIISPIYFVVFILVAQFVLINILVAVLMKKLADSNKRIADDAEMDEEIERQLESNVHGGNHIEQ</sequence>
<evidence type="ECO:0000256" key="10">
    <source>
        <dbReference type="ARBA" id="ARBA00023303"/>
    </source>
</evidence>
<dbReference type="FunFam" id="1.10.287.70:FF:000018">
    <property type="entry name" value="Voltage-dependent T-type calcium channel subunit alpha"/>
    <property type="match status" value="1"/>
</dbReference>
<dbReference type="FunFam" id="1.20.120.350:FF:000009">
    <property type="entry name" value="Voltage-dependent T-type calcium channel subunit alpha"/>
    <property type="match status" value="1"/>
</dbReference>
<gene>
    <name evidence="13" type="ORF">FNK824_LOCUS20321</name>
</gene>
<evidence type="ECO:0000256" key="2">
    <source>
        <dbReference type="ARBA" id="ARBA00022448"/>
    </source>
</evidence>
<feature type="transmembrane region" description="Helical" evidence="11">
    <location>
        <begin position="589"/>
        <end position="614"/>
    </location>
</feature>
<dbReference type="FunFam" id="1.20.120.350:FF:000008">
    <property type="entry name" value="Voltage-dependent T-type calcium channel subunit alpha"/>
    <property type="match status" value="1"/>
</dbReference>
<feature type="transmembrane region" description="Helical" evidence="11">
    <location>
        <begin position="190"/>
        <end position="212"/>
    </location>
</feature>
<dbReference type="InterPro" id="IPR043203">
    <property type="entry name" value="VGCC_Ca_Na"/>
</dbReference>
<keyword evidence="4" id="KW-0677">Repeat</keyword>
<dbReference type="SUPFAM" id="SSF81324">
    <property type="entry name" value="Voltage-gated potassium channels"/>
    <property type="match status" value="2"/>
</dbReference>
<feature type="transmembrane region" description="Helical" evidence="11">
    <location>
        <begin position="293"/>
        <end position="316"/>
    </location>
</feature>
<feature type="transmembrane region" description="Helical" evidence="11">
    <location>
        <begin position="406"/>
        <end position="424"/>
    </location>
</feature>
<keyword evidence="2" id="KW-0813">Transport</keyword>
<evidence type="ECO:0000256" key="9">
    <source>
        <dbReference type="ARBA" id="ARBA00023180"/>
    </source>
</evidence>
<dbReference type="Gene3D" id="1.10.287.70">
    <property type="match status" value="2"/>
</dbReference>
<feature type="transmembrane region" description="Helical" evidence="11">
    <location>
        <begin position="373"/>
        <end position="394"/>
    </location>
</feature>
<reference evidence="13" key="1">
    <citation type="submission" date="2021-02" db="EMBL/GenBank/DDBJ databases">
        <authorList>
            <person name="Nowell W R."/>
        </authorList>
    </citation>
    <scope>NUCLEOTIDE SEQUENCE</scope>
</reference>
<evidence type="ECO:0000256" key="4">
    <source>
        <dbReference type="ARBA" id="ARBA00022737"/>
    </source>
</evidence>
<dbReference type="Proteomes" id="UP000663874">
    <property type="component" value="Unassembled WGS sequence"/>
</dbReference>
<keyword evidence="9" id="KW-0325">Glycoprotein</keyword>